<name>A0A168E260_9CLOT</name>
<gene>
    <name evidence="3" type="ORF">CLMAG_06210</name>
</gene>
<evidence type="ECO:0000256" key="2">
    <source>
        <dbReference type="SAM" id="Phobius"/>
    </source>
</evidence>
<dbReference type="Proteomes" id="UP000076603">
    <property type="component" value="Unassembled WGS sequence"/>
</dbReference>
<dbReference type="PATRIC" id="fig|1121326.3.peg.577"/>
<protein>
    <submittedName>
        <fullName evidence="3">Uncharacterized protein</fullName>
    </submittedName>
</protein>
<keyword evidence="4" id="KW-1185">Reference proteome</keyword>
<evidence type="ECO:0000256" key="1">
    <source>
        <dbReference type="SAM" id="Coils"/>
    </source>
</evidence>
<dbReference type="EMBL" id="LWAE01000001">
    <property type="protein sequence ID" value="KZL93575.1"/>
    <property type="molecule type" value="Genomic_DNA"/>
</dbReference>
<feature type="coiled-coil region" evidence="1">
    <location>
        <begin position="138"/>
        <end position="169"/>
    </location>
</feature>
<dbReference type="RefSeq" id="WP_066617776.1">
    <property type="nucleotide sequence ID" value="NZ_FQXL01000031.1"/>
</dbReference>
<dbReference type="OrthoDB" id="1933160at2"/>
<feature type="transmembrane region" description="Helical" evidence="2">
    <location>
        <begin position="6"/>
        <end position="29"/>
    </location>
</feature>
<comment type="caution">
    <text evidence="3">The sequence shown here is derived from an EMBL/GenBank/DDBJ whole genome shotgun (WGS) entry which is preliminary data.</text>
</comment>
<sequence length="185" mass="19807">MISVQTIQLVTTGVVTGGVLSFLGFTFYAKKKGIKLGSILNKAEEVVNTAGATLDTIEPVLPPAIASNLEYIEKWAKIAVGKAQQLYHSGEIGKDDRKTKAEEVVNDLLKELNITTTDSIKTLIDAAIEYAVNESGHVEKTEAEKEIEKQALQAQVAQLTTENTTLKNAITTAASTVQTTTSAAQ</sequence>
<reference evidence="3 4" key="1">
    <citation type="submission" date="2016-04" db="EMBL/GenBank/DDBJ databases">
        <title>Genome sequence of Clostridium magnum DSM 2767.</title>
        <authorList>
            <person name="Poehlein A."/>
            <person name="Uhlig R."/>
            <person name="Fischer R."/>
            <person name="Bahl H."/>
            <person name="Daniel R."/>
        </authorList>
    </citation>
    <scope>NUCLEOTIDE SEQUENCE [LARGE SCALE GENOMIC DNA]</scope>
    <source>
        <strain evidence="3 4">DSM 2767</strain>
    </source>
</reference>
<dbReference type="AlphaFoldDB" id="A0A168E260"/>
<keyword evidence="1" id="KW-0175">Coiled coil</keyword>
<evidence type="ECO:0000313" key="3">
    <source>
        <dbReference type="EMBL" id="KZL93575.1"/>
    </source>
</evidence>
<organism evidence="3 4">
    <name type="scientific">Clostridium magnum DSM 2767</name>
    <dbReference type="NCBI Taxonomy" id="1121326"/>
    <lineage>
        <taxon>Bacteria</taxon>
        <taxon>Bacillati</taxon>
        <taxon>Bacillota</taxon>
        <taxon>Clostridia</taxon>
        <taxon>Eubacteriales</taxon>
        <taxon>Clostridiaceae</taxon>
        <taxon>Clostridium</taxon>
    </lineage>
</organism>
<accession>A0A168E260</accession>
<keyword evidence="2" id="KW-1133">Transmembrane helix</keyword>
<proteinExistence type="predicted"/>
<dbReference type="STRING" id="1121326.CLMAG_06210"/>
<keyword evidence="2" id="KW-0472">Membrane</keyword>
<evidence type="ECO:0000313" key="4">
    <source>
        <dbReference type="Proteomes" id="UP000076603"/>
    </source>
</evidence>
<keyword evidence="2" id="KW-0812">Transmembrane</keyword>